<accession>A0AAV7F6Z1</accession>
<name>A0AAV7F6Z1_ARIFI</name>
<evidence type="ECO:0000256" key="1">
    <source>
        <dbReference type="SAM" id="MobiDB-lite"/>
    </source>
</evidence>
<dbReference type="EMBL" id="JAINDJ010000002">
    <property type="protein sequence ID" value="KAG9455552.1"/>
    <property type="molecule type" value="Genomic_DNA"/>
</dbReference>
<evidence type="ECO:0000313" key="2">
    <source>
        <dbReference type="EMBL" id="KAG9455552.1"/>
    </source>
</evidence>
<reference evidence="2 3" key="1">
    <citation type="submission" date="2021-07" db="EMBL/GenBank/DDBJ databases">
        <title>The Aristolochia fimbriata genome: insights into angiosperm evolution, floral development and chemical biosynthesis.</title>
        <authorList>
            <person name="Jiao Y."/>
        </authorList>
    </citation>
    <scope>NUCLEOTIDE SEQUENCE [LARGE SCALE GENOMIC DNA]</scope>
    <source>
        <strain evidence="2">IBCAS-2021</strain>
        <tissue evidence="2">Leaf</tissue>
    </source>
</reference>
<protein>
    <submittedName>
        <fullName evidence="2">Uncharacterized protein</fullName>
    </submittedName>
</protein>
<feature type="region of interest" description="Disordered" evidence="1">
    <location>
        <begin position="31"/>
        <end position="54"/>
    </location>
</feature>
<evidence type="ECO:0000313" key="3">
    <source>
        <dbReference type="Proteomes" id="UP000825729"/>
    </source>
</evidence>
<keyword evidence="3" id="KW-1185">Reference proteome</keyword>
<feature type="compositionally biased region" description="Acidic residues" evidence="1">
    <location>
        <begin position="36"/>
        <end position="46"/>
    </location>
</feature>
<dbReference type="Proteomes" id="UP000825729">
    <property type="component" value="Unassembled WGS sequence"/>
</dbReference>
<gene>
    <name evidence="2" type="ORF">H6P81_000060</name>
</gene>
<dbReference type="AlphaFoldDB" id="A0AAV7F6Z1"/>
<comment type="caution">
    <text evidence="2">The sequence shown here is derived from an EMBL/GenBank/DDBJ whole genome shotgun (WGS) entry which is preliminary data.</text>
</comment>
<proteinExistence type="predicted"/>
<sequence length="103" mass="11904">MEEEDGVRARSFRYEDYNNRRIFLRSYPLHWRGGGEEDEEENEEEGDHQGKRGGVKGRLLGVIKRSGGKGMVLRRLKNKVTFYLVACRPFRFKPTNSLLSAGV</sequence>
<organism evidence="2 3">
    <name type="scientific">Aristolochia fimbriata</name>
    <name type="common">White veined hardy Dutchman's pipe vine</name>
    <dbReference type="NCBI Taxonomy" id="158543"/>
    <lineage>
        <taxon>Eukaryota</taxon>
        <taxon>Viridiplantae</taxon>
        <taxon>Streptophyta</taxon>
        <taxon>Embryophyta</taxon>
        <taxon>Tracheophyta</taxon>
        <taxon>Spermatophyta</taxon>
        <taxon>Magnoliopsida</taxon>
        <taxon>Magnoliidae</taxon>
        <taxon>Piperales</taxon>
        <taxon>Aristolochiaceae</taxon>
        <taxon>Aristolochia</taxon>
    </lineage>
</organism>